<accession>A0A089NYM4</accession>
<dbReference type="eggNOG" id="ENOG5031235">
    <property type="taxonomic scope" value="Bacteria"/>
</dbReference>
<evidence type="ECO:0000313" key="2">
    <source>
        <dbReference type="Proteomes" id="UP000029492"/>
    </source>
</evidence>
<dbReference type="GeneID" id="96605786"/>
<reference evidence="1 2" key="1">
    <citation type="journal article" date="2014" name="PLoS ONE">
        <title>Genome Information of Methylobacterium oryzae, a Plant-Probiotic Methylotroph in the Phyllosphere.</title>
        <authorList>
            <person name="Kwak M.J."/>
            <person name="Jeong H."/>
            <person name="Madhaiyan M."/>
            <person name="Lee Y."/>
            <person name="Sa T.M."/>
            <person name="Oh T.K."/>
            <person name="Kim J.F."/>
        </authorList>
    </citation>
    <scope>NUCLEOTIDE SEQUENCE [LARGE SCALE GENOMIC DNA]</scope>
    <source>
        <strain evidence="1 2">CBMB20</strain>
    </source>
</reference>
<evidence type="ECO:0000313" key="1">
    <source>
        <dbReference type="EMBL" id="AIQ92497.1"/>
    </source>
</evidence>
<proteinExistence type="predicted"/>
<dbReference type="AlphaFoldDB" id="A0A089NYM4"/>
<protein>
    <submittedName>
        <fullName evidence="1">Protein of unassigned function</fullName>
    </submittedName>
</protein>
<dbReference type="KEGG" id="mor:MOC_4742"/>
<organism evidence="1 2">
    <name type="scientific">Methylobacterium oryzae CBMB20</name>
    <dbReference type="NCBI Taxonomy" id="693986"/>
    <lineage>
        <taxon>Bacteria</taxon>
        <taxon>Pseudomonadati</taxon>
        <taxon>Pseudomonadota</taxon>
        <taxon>Alphaproteobacteria</taxon>
        <taxon>Hyphomicrobiales</taxon>
        <taxon>Methylobacteriaceae</taxon>
        <taxon>Methylobacterium</taxon>
    </lineage>
</organism>
<sequence length="68" mass="7644">MQSGKEFIDTLKREHARLGRLVDVIDNGRWWTTDTPGRPAVADLDKQAKLLVSVIDEIDRVVGQIGSR</sequence>
<gene>
    <name evidence="1" type="ORF">MOC_4742</name>
</gene>
<dbReference type="EMBL" id="CP003811">
    <property type="protein sequence ID" value="AIQ92497.1"/>
    <property type="molecule type" value="Genomic_DNA"/>
</dbReference>
<dbReference type="HOGENOM" id="CLU_2807527_0_0_5"/>
<name>A0A089NYM4_9HYPH</name>
<keyword evidence="2" id="KW-1185">Reference proteome</keyword>
<dbReference type="Proteomes" id="UP000029492">
    <property type="component" value="Chromosome"/>
</dbReference>
<dbReference type="RefSeq" id="WP_043353665.1">
    <property type="nucleotide sequence ID" value="NZ_CP003811.1"/>
</dbReference>